<dbReference type="eggNOG" id="COG1012">
    <property type="taxonomic scope" value="Bacteria"/>
</dbReference>
<gene>
    <name evidence="6" type="ORF">C666_18975</name>
</gene>
<dbReference type="EMBL" id="AMXE01000175">
    <property type="protein sequence ID" value="ENO83312.1"/>
    <property type="molecule type" value="Genomic_DNA"/>
</dbReference>
<comment type="caution">
    <text evidence="6">The sequence shown here is derived from an EMBL/GenBank/DDBJ whole genome shotgun (WGS) entry which is preliminary data.</text>
</comment>
<comment type="similarity">
    <text evidence="1 4">Belongs to the aldehyde dehydrogenase family.</text>
</comment>
<dbReference type="InterPro" id="IPR016160">
    <property type="entry name" value="Ald_DH_CS_CYS"/>
</dbReference>
<dbReference type="SUPFAM" id="SSF53720">
    <property type="entry name" value="ALDH-like"/>
    <property type="match status" value="1"/>
</dbReference>
<dbReference type="AlphaFoldDB" id="N6YLT0"/>
<dbReference type="PROSITE" id="PS00687">
    <property type="entry name" value="ALDEHYDE_DEHYDR_GLU"/>
    <property type="match status" value="1"/>
</dbReference>
<dbReference type="Gene3D" id="3.40.605.10">
    <property type="entry name" value="Aldehyde Dehydrogenase, Chain A, domain 1"/>
    <property type="match status" value="1"/>
</dbReference>
<sequence length="502" mass="53534">MQDYMDTLKAPVSEATRRFLSKPQRMAIGGEWVEASEGGTLDVFDPATGLAFAKVPAGGKADIERAVAAARQAFEGGDWAAMRAVDRERLLMKLADLVEANAQELAELEALDNGKPVTVARFADVALVVDSLRYMAGWATKIGGETMEPSVPIVREREFWGFTRREPVGVVGAIIPWNFPLLMAAWKMGPALASGCTMVLKPAEETPLSALRLAELVEEAGYPAGVFNVVTGLGHTAGAALSAHPGINKLAFTGSTEIGKLVGKAALDNMTRISLELGGKSPMIVLEDADVDAVAAGAAHAIFFNSGQVCTAGSRLFIHKKKFDRVVEGLSNIAAGMKVGAGIEPDTQLGPLVSAVQQERVLGYIRSGFEQGARAAVGGEAGEGSGYFVKPTVLVDARDDMRVVREEIFGPVVVAMPYDDLDEVARRANDTPYGLAASIWSNDLTRVHRLIPKIQAGTVWVNCHTVLDNSMPFGGFKQSGIGREMGRAVFDQYTEIKSVLMA</sequence>
<dbReference type="PANTHER" id="PTHR11699">
    <property type="entry name" value="ALDEHYDE DEHYDROGENASE-RELATED"/>
    <property type="match status" value="1"/>
</dbReference>
<evidence type="ECO:0000313" key="7">
    <source>
        <dbReference type="Proteomes" id="UP000013232"/>
    </source>
</evidence>
<dbReference type="PROSITE" id="PS00070">
    <property type="entry name" value="ALDEHYDE_DEHYDR_CYS"/>
    <property type="match status" value="1"/>
</dbReference>
<dbReference type="GO" id="GO:0016620">
    <property type="term" value="F:oxidoreductase activity, acting on the aldehyde or oxo group of donors, NAD or NADP as acceptor"/>
    <property type="evidence" value="ECO:0007669"/>
    <property type="project" value="InterPro"/>
</dbReference>
<feature type="non-terminal residue" evidence="6">
    <location>
        <position position="502"/>
    </location>
</feature>
<dbReference type="FunFam" id="3.40.309.10:FF:000012">
    <property type="entry name" value="Betaine aldehyde dehydrogenase"/>
    <property type="match status" value="1"/>
</dbReference>
<evidence type="ECO:0000259" key="5">
    <source>
        <dbReference type="Pfam" id="PF00171"/>
    </source>
</evidence>
<dbReference type="InterPro" id="IPR016162">
    <property type="entry name" value="Ald_DH_N"/>
</dbReference>
<evidence type="ECO:0000256" key="2">
    <source>
        <dbReference type="ARBA" id="ARBA00023002"/>
    </source>
</evidence>
<dbReference type="FunFam" id="3.40.605.10:FF:000007">
    <property type="entry name" value="NAD/NADP-dependent betaine aldehyde dehydrogenase"/>
    <property type="match status" value="1"/>
</dbReference>
<evidence type="ECO:0000256" key="3">
    <source>
        <dbReference type="PROSITE-ProRule" id="PRU10007"/>
    </source>
</evidence>
<keyword evidence="7" id="KW-1185">Reference proteome</keyword>
<dbReference type="Gene3D" id="3.40.309.10">
    <property type="entry name" value="Aldehyde Dehydrogenase, Chain A, domain 2"/>
    <property type="match status" value="1"/>
</dbReference>
<reference evidence="6 7" key="1">
    <citation type="submission" date="2012-09" db="EMBL/GenBank/DDBJ databases">
        <title>Draft Genome Sequences of 6 Strains from Genus Thauera.</title>
        <authorList>
            <person name="Liu B."/>
            <person name="Shapleigh J.P."/>
            <person name="Frostegard A.H."/>
        </authorList>
    </citation>
    <scope>NUCLEOTIDE SEQUENCE [LARGE SCALE GENOMIC DNA]</scope>
    <source>
        <strain evidence="7">47Lol / DSM 12138</strain>
    </source>
</reference>
<evidence type="ECO:0000313" key="6">
    <source>
        <dbReference type="EMBL" id="ENO83312.1"/>
    </source>
</evidence>
<dbReference type="STRING" id="1123367.GCA_000621305_01021"/>
<dbReference type="InterPro" id="IPR016163">
    <property type="entry name" value="Ald_DH_C"/>
</dbReference>
<evidence type="ECO:0000256" key="1">
    <source>
        <dbReference type="ARBA" id="ARBA00009986"/>
    </source>
</evidence>
<name>N6YLT0_THAL4</name>
<dbReference type="InterPro" id="IPR029510">
    <property type="entry name" value="Ald_DH_CS_GLU"/>
</dbReference>
<dbReference type="InterPro" id="IPR016161">
    <property type="entry name" value="Ald_DH/histidinol_DH"/>
</dbReference>
<dbReference type="InterPro" id="IPR015590">
    <property type="entry name" value="Aldehyde_DH_dom"/>
</dbReference>
<dbReference type="FunFam" id="3.40.605.10:FF:000026">
    <property type="entry name" value="Aldehyde dehydrogenase, putative"/>
    <property type="match status" value="1"/>
</dbReference>
<feature type="domain" description="Aldehyde dehydrogenase" evidence="5">
    <location>
        <begin position="32"/>
        <end position="499"/>
    </location>
</feature>
<dbReference type="Proteomes" id="UP000013232">
    <property type="component" value="Unassembled WGS sequence"/>
</dbReference>
<feature type="active site" evidence="3">
    <location>
        <position position="276"/>
    </location>
</feature>
<accession>N6YLT0</accession>
<proteinExistence type="inferred from homology"/>
<keyword evidence="2 4" id="KW-0560">Oxidoreductase</keyword>
<evidence type="ECO:0000256" key="4">
    <source>
        <dbReference type="RuleBase" id="RU003345"/>
    </source>
</evidence>
<dbReference type="Pfam" id="PF00171">
    <property type="entry name" value="Aldedh"/>
    <property type="match status" value="1"/>
</dbReference>
<organism evidence="6 7">
    <name type="scientific">Thauera linaloolentis (strain DSM 12138 / JCM 21573 / CCUG 41526 / CIP 105981 / IAM 15112 / NBRC 102519 / 47Lol)</name>
    <dbReference type="NCBI Taxonomy" id="1123367"/>
    <lineage>
        <taxon>Bacteria</taxon>
        <taxon>Pseudomonadati</taxon>
        <taxon>Pseudomonadota</taxon>
        <taxon>Betaproteobacteria</taxon>
        <taxon>Rhodocyclales</taxon>
        <taxon>Zoogloeaceae</taxon>
        <taxon>Thauera</taxon>
    </lineage>
</organism>
<protein>
    <submittedName>
        <fullName evidence="6">Succinate semialdehyde dehydrogenase</fullName>
    </submittedName>
</protein>
<dbReference type="RefSeq" id="WP_004350394.1">
    <property type="nucleotide sequence ID" value="NZ_AMXE01000175.1"/>
</dbReference>